<dbReference type="Proteomes" id="UP000183994">
    <property type="component" value="Unassembled WGS sequence"/>
</dbReference>
<reference evidence="2" key="1">
    <citation type="submission" date="2016-11" db="EMBL/GenBank/DDBJ databases">
        <authorList>
            <person name="Varghese N."/>
            <person name="Submissions S."/>
        </authorList>
    </citation>
    <scope>NUCLEOTIDE SEQUENCE [LARGE SCALE GENOMIC DNA]</scope>
    <source>
        <strain evidence="2">DSM 16219</strain>
    </source>
</reference>
<dbReference type="STRING" id="1121393.SAMN02745216_00056"/>
<evidence type="ECO:0008006" key="3">
    <source>
        <dbReference type="Google" id="ProtNLM"/>
    </source>
</evidence>
<keyword evidence="2" id="KW-1185">Reference proteome</keyword>
<organism evidence="1 2">
    <name type="scientific">Desulfatibacillum alkenivorans DSM 16219</name>
    <dbReference type="NCBI Taxonomy" id="1121393"/>
    <lineage>
        <taxon>Bacteria</taxon>
        <taxon>Pseudomonadati</taxon>
        <taxon>Thermodesulfobacteriota</taxon>
        <taxon>Desulfobacteria</taxon>
        <taxon>Desulfobacterales</taxon>
        <taxon>Desulfatibacillaceae</taxon>
        <taxon>Desulfatibacillum</taxon>
    </lineage>
</organism>
<dbReference type="EMBL" id="FQZU01000001">
    <property type="protein sequence ID" value="SHI51496.1"/>
    <property type="molecule type" value="Genomic_DNA"/>
</dbReference>
<accession>A0A1M6BS09</accession>
<name>A0A1M6BS09_9BACT</name>
<gene>
    <name evidence="1" type="ORF">SAMN02745216_00056</name>
</gene>
<sequence length="300" mass="33977">MLLFGVWIGGLLMAAEIVVRALCDPMPRMSEYIQAVDDPRGYALKPDSHAVFSGLKETLPEPVQYNINMQGLREDGVAPLASLPGKLRIAAIGDSEVFGWSVNQQQTFQTLMEQMDDRLDVVNMGVPGYNAENVGCHAAIMLKRIPCHAVLYWFNPNDFFSRKSTAFLKAPGKIKSELLLRTIFYFDRCKESREKERRYSLEQVSRAKNGLLKLHRVCQDEHPPLFLVFSRPKDYEVLKNVPELKPVFVCCKVLFIDQVITTFPRSDGHLSAEGHKALAKFLYENAAQPLLAQENLLSKF</sequence>
<dbReference type="SUPFAM" id="SSF52266">
    <property type="entry name" value="SGNH hydrolase"/>
    <property type="match status" value="1"/>
</dbReference>
<evidence type="ECO:0000313" key="1">
    <source>
        <dbReference type="EMBL" id="SHI51496.1"/>
    </source>
</evidence>
<evidence type="ECO:0000313" key="2">
    <source>
        <dbReference type="Proteomes" id="UP000183994"/>
    </source>
</evidence>
<proteinExistence type="predicted"/>
<dbReference type="GO" id="GO:0016788">
    <property type="term" value="F:hydrolase activity, acting on ester bonds"/>
    <property type="evidence" value="ECO:0007669"/>
    <property type="project" value="UniProtKB-ARBA"/>
</dbReference>
<dbReference type="InterPro" id="IPR036514">
    <property type="entry name" value="SGNH_hydro_sf"/>
</dbReference>
<protein>
    <recommendedName>
        <fullName evidence="3">SGNH hydrolase-type esterase domain-containing protein</fullName>
    </recommendedName>
</protein>
<dbReference type="AlphaFoldDB" id="A0A1M6BS09"/>
<dbReference type="Gene3D" id="3.40.50.1110">
    <property type="entry name" value="SGNH hydrolase"/>
    <property type="match status" value="1"/>
</dbReference>